<dbReference type="OrthoDB" id="438440at2759"/>
<evidence type="ECO:0000256" key="4">
    <source>
        <dbReference type="ARBA" id="ARBA00022553"/>
    </source>
</evidence>
<reference evidence="17 18" key="1">
    <citation type="submission" date="2009-11" db="EMBL/GenBank/DDBJ databases">
        <title>Annotation of Allomyces macrogynus ATCC 38327.</title>
        <authorList>
            <consortium name="The Broad Institute Genome Sequencing Platform"/>
            <person name="Russ C."/>
            <person name="Cuomo C."/>
            <person name="Burger G."/>
            <person name="Gray M.W."/>
            <person name="Holland P.W.H."/>
            <person name="King N."/>
            <person name="Lang F.B.F."/>
            <person name="Roger A.J."/>
            <person name="Ruiz-Trillo I."/>
            <person name="Young S.K."/>
            <person name="Zeng Q."/>
            <person name="Gargeya S."/>
            <person name="Fitzgerald M."/>
            <person name="Haas B."/>
            <person name="Abouelleil A."/>
            <person name="Alvarado L."/>
            <person name="Arachchi H.M."/>
            <person name="Berlin A."/>
            <person name="Chapman S.B."/>
            <person name="Gearin G."/>
            <person name="Goldberg J."/>
            <person name="Griggs A."/>
            <person name="Gujja S."/>
            <person name="Hansen M."/>
            <person name="Heiman D."/>
            <person name="Howarth C."/>
            <person name="Larimer J."/>
            <person name="Lui A."/>
            <person name="MacDonald P.J.P."/>
            <person name="McCowen C."/>
            <person name="Montmayeur A."/>
            <person name="Murphy C."/>
            <person name="Neiman D."/>
            <person name="Pearson M."/>
            <person name="Priest M."/>
            <person name="Roberts A."/>
            <person name="Saif S."/>
            <person name="Shea T."/>
            <person name="Sisk P."/>
            <person name="Stolte C."/>
            <person name="Sykes S."/>
            <person name="Wortman J."/>
            <person name="Nusbaum C."/>
            <person name="Birren B."/>
        </authorList>
    </citation>
    <scope>NUCLEOTIDE SEQUENCE [LARGE SCALE GENOMIC DNA]</scope>
    <source>
        <strain evidence="17 18">ATCC 38327</strain>
    </source>
</reference>
<keyword evidence="8" id="KW-0106">Calcium</keyword>
<feature type="compositionally biased region" description="Polar residues" evidence="15">
    <location>
        <begin position="33"/>
        <end position="48"/>
    </location>
</feature>
<dbReference type="GO" id="GO:0016298">
    <property type="term" value="F:lipase activity"/>
    <property type="evidence" value="ECO:0007669"/>
    <property type="project" value="TreeGrafter"/>
</dbReference>
<dbReference type="InterPro" id="IPR029058">
    <property type="entry name" value="AB_hydrolase_fold"/>
</dbReference>
<dbReference type="eggNOG" id="KOG2088">
    <property type="taxonomic scope" value="Eukaryota"/>
</dbReference>
<name>A0A0L0SXJ0_ALLM3</name>
<feature type="region of interest" description="Disordered" evidence="15">
    <location>
        <begin position="33"/>
        <end position="85"/>
    </location>
</feature>
<dbReference type="InterPro" id="IPR035892">
    <property type="entry name" value="C2_domain_sf"/>
</dbReference>
<dbReference type="Proteomes" id="UP000054350">
    <property type="component" value="Unassembled WGS sequence"/>
</dbReference>
<dbReference type="Gene3D" id="3.40.50.1820">
    <property type="entry name" value="alpha/beta hydrolase"/>
    <property type="match status" value="1"/>
</dbReference>
<keyword evidence="5" id="KW-0812">Transmembrane</keyword>
<evidence type="ECO:0000256" key="15">
    <source>
        <dbReference type="SAM" id="MobiDB-lite"/>
    </source>
</evidence>
<feature type="region of interest" description="Disordered" evidence="15">
    <location>
        <begin position="699"/>
        <end position="727"/>
    </location>
</feature>
<evidence type="ECO:0000313" key="17">
    <source>
        <dbReference type="EMBL" id="KNE67206.1"/>
    </source>
</evidence>
<evidence type="ECO:0000256" key="6">
    <source>
        <dbReference type="ARBA" id="ARBA00022723"/>
    </source>
</evidence>
<keyword evidence="11" id="KW-0443">Lipid metabolism</keyword>
<dbReference type="CDD" id="cd00519">
    <property type="entry name" value="Lipase_3"/>
    <property type="match status" value="1"/>
</dbReference>
<keyword evidence="4" id="KW-0597">Phosphoprotein</keyword>
<dbReference type="InterPro" id="IPR000008">
    <property type="entry name" value="C2_dom"/>
</dbReference>
<evidence type="ECO:0000256" key="2">
    <source>
        <dbReference type="ARBA" id="ARBA00004651"/>
    </source>
</evidence>
<evidence type="ECO:0000313" key="18">
    <source>
        <dbReference type="Proteomes" id="UP000054350"/>
    </source>
</evidence>
<evidence type="ECO:0000256" key="12">
    <source>
        <dbReference type="ARBA" id="ARBA00023136"/>
    </source>
</evidence>
<comment type="cofactor">
    <cofactor evidence="1">
        <name>Ca(2+)</name>
        <dbReference type="ChEBI" id="CHEBI:29108"/>
    </cofactor>
</comment>
<evidence type="ECO:0000256" key="11">
    <source>
        <dbReference type="ARBA" id="ARBA00023098"/>
    </source>
</evidence>
<evidence type="ECO:0000256" key="8">
    <source>
        <dbReference type="ARBA" id="ARBA00022837"/>
    </source>
</evidence>
<dbReference type="VEuPathDB" id="FungiDB:AMAG_12277"/>
<evidence type="ECO:0000256" key="3">
    <source>
        <dbReference type="ARBA" id="ARBA00022475"/>
    </source>
</evidence>
<comment type="subcellular location">
    <subcellularLocation>
        <location evidence="2">Cell membrane</location>
        <topology evidence="2">Multi-pass membrane protein</topology>
    </subcellularLocation>
</comment>
<proteinExistence type="predicted"/>
<accession>A0A0L0SXJ0</accession>
<feature type="compositionally biased region" description="Basic and acidic residues" evidence="15">
    <location>
        <begin position="60"/>
        <end position="71"/>
    </location>
</feature>
<evidence type="ECO:0000256" key="9">
    <source>
        <dbReference type="ARBA" id="ARBA00022963"/>
    </source>
</evidence>
<keyword evidence="10" id="KW-1133">Transmembrane helix</keyword>
<feature type="compositionally biased region" description="Basic residues" evidence="15">
    <location>
        <begin position="269"/>
        <end position="278"/>
    </location>
</feature>
<dbReference type="GO" id="GO:0005886">
    <property type="term" value="C:plasma membrane"/>
    <property type="evidence" value="ECO:0007669"/>
    <property type="project" value="UniProtKB-SubCell"/>
</dbReference>
<feature type="compositionally biased region" description="Polar residues" evidence="15">
    <location>
        <begin position="717"/>
        <end position="727"/>
    </location>
</feature>
<organism evidence="17 18">
    <name type="scientific">Allomyces macrogynus (strain ATCC 38327)</name>
    <name type="common">Allomyces javanicus var. macrogynus</name>
    <dbReference type="NCBI Taxonomy" id="578462"/>
    <lineage>
        <taxon>Eukaryota</taxon>
        <taxon>Fungi</taxon>
        <taxon>Fungi incertae sedis</taxon>
        <taxon>Blastocladiomycota</taxon>
        <taxon>Blastocladiomycetes</taxon>
        <taxon>Blastocladiales</taxon>
        <taxon>Blastocladiaceae</taxon>
        <taxon>Allomyces</taxon>
    </lineage>
</organism>
<keyword evidence="12" id="KW-0472">Membrane</keyword>
<dbReference type="GO" id="GO:0046872">
    <property type="term" value="F:metal ion binding"/>
    <property type="evidence" value="ECO:0007669"/>
    <property type="project" value="UniProtKB-KW"/>
</dbReference>
<dbReference type="InterPro" id="IPR002921">
    <property type="entry name" value="Fungal_lipase-type"/>
</dbReference>
<evidence type="ECO:0000256" key="5">
    <source>
        <dbReference type="ARBA" id="ARBA00022692"/>
    </source>
</evidence>
<comment type="catalytic activity">
    <reaction evidence="13">
        <text>a 1,2-diacyl-sn-glycerol + H2O = a 2-acylglycerol + a fatty acid + H(+)</text>
        <dbReference type="Rhea" id="RHEA:33275"/>
        <dbReference type="ChEBI" id="CHEBI:15377"/>
        <dbReference type="ChEBI" id="CHEBI:15378"/>
        <dbReference type="ChEBI" id="CHEBI:17389"/>
        <dbReference type="ChEBI" id="CHEBI:17815"/>
        <dbReference type="ChEBI" id="CHEBI:28868"/>
        <dbReference type="EC" id="3.1.1.116"/>
    </reaction>
    <physiologicalReaction direction="left-to-right" evidence="13">
        <dbReference type="Rhea" id="RHEA:33276"/>
    </physiologicalReaction>
</comment>
<evidence type="ECO:0000256" key="10">
    <source>
        <dbReference type="ARBA" id="ARBA00022989"/>
    </source>
</evidence>
<dbReference type="PROSITE" id="PS50004">
    <property type="entry name" value="C2"/>
    <property type="match status" value="1"/>
</dbReference>
<evidence type="ECO:0000256" key="14">
    <source>
        <dbReference type="ARBA" id="ARBA00026104"/>
    </source>
</evidence>
<dbReference type="EC" id="3.1.1.116" evidence="14"/>
<dbReference type="PANTHER" id="PTHR45792">
    <property type="entry name" value="DIACYLGLYCEROL LIPASE HOMOLOG-RELATED"/>
    <property type="match status" value="1"/>
</dbReference>
<keyword evidence="7" id="KW-0378">Hydrolase</keyword>
<reference evidence="18" key="2">
    <citation type="submission" date="2009-11" db="EMBL/GenBank/DDBJ databases">
        <title>The Genome Sequence of Allomyces macrogynus strain ATCC 38327.</title>
        <authorList>
            <consortium name="The Broad Institute Genome Sequencing Platform"/>
            <person name="Russ C."/>
            <person name="Cuomo C."/>
            <person name="Shea T."/>
            <person name="Young S.K."/>
            <person name="Zeng Q."/>
            <person name="Koehrsen M."/>
            <person name="Haas B."/>
            <person name="Borodovsky M."/>
            <person name="Guigo R."/>
            <person name="Alvarado L."/>
            <person name="Berlin A."/>
            <person name="Borenstein D."/>
            <person name="Chen Z."/>
            <person name="Engels R."/>
            <person name="Freedman E."/>
            <person name="Gellesch M."/>
            <person name="Goldberg J."/>
            <person name="Griggs A."/>
            <person name="Gujja S."/>
            <person name="Heiman D."/>
            <person name="Hepburn T."/>
            <person name="Howarth C."/>
            <person name="Jen D."/>
            <person name="Larson L."/>
            <person name="Lewis B."/>
            <person name="Mehta T."/>
            <person name="Park D."/>
            <person name="Pearson M."/>
            <person name="Roberts A."/>
            <person name="Saif S."/>
            <person name="Shenoy N."/>
            <person name="Sisk P."/>
            <person name="Stolte C."/>
            <person name="Sykes S."/>
            <person name="Walk T."/>
            <person name="White J."/>
            <person name="Yandava C."/>
            <person name="Burger G."/>
            <person name="Gray M.W."/>
            <person name="Holland P.W.H."/>
            <person name="King N."/>
            <person name="Lang F.B.F."/>
            <person name="Roger A.J."/>
            <person name="Ruiz-Trillo I."/>
            <person name="Lander E."/>
            <person name="Nusbaum C."/>
        </authorList>
    </citation>
    <scope>NUCLEOTIDE SEQUENCE [LARGE SCALE GENOMIC DNA]</scope>
    <source>
        <strain evidence="18">ATCC 38327</strain>
    </source>
</reference>
<dbReference type="PANTHER" id="PTHR45792:SF8">
    <property type="entry name" value="DIACYLGLYCEROL LIPASE-ALPHA"/>
    <property type="match status" value="1"/>
</dbReference>
<feature type="region of interest" description="Disordered" evidence="15">
    <location>
        <begin position="267"/>
        <end position="288"/>
    </location>
</feature>
<evidence type="ECO:0000259" key="16">
    <source>
        <dbReference type="PROSITE" id="PS50004"/>
    </source>
</evidence>
<dbReference type="GO" id="GO:0019369">
    <property type="term" value="P:arachidonate metabolic process"/>
    <property type="evidence" value="ECO:0007669"/>
    <property type="project" value="TreeGrafter"/>
</dbReference>
<feature type="compositionally biased region" description="Low complexity" evidence="15">
    <location>
        <begin position="795"/>
        <end position="806"/>
    </location>
</feature>
<dbReference type="GO" id="GO:0046340">
    <property type="term" value="P:diacylglycerol catabolic process"/>
    <property type="evidence" value="ECO:0007669"/>
    <property type="project" value="TreeGrafter"/>
</dbReference>
<keyword evidence="9" id="KW-0442">Lipid degradation</keyword>
<feature type="region of interest" description="Disordered" evidence="15">
    <location>
        <begin position="774"/>
        <end position="806"/>
    </location>
</feature>
<dbReference type="SUPFAM" id="SSF53474">
    <property type="entry name" value="alpha/beta-Hydrolases"/>
    <property type="match status" value="1"/>
</dbReference>
<dbReference type="InterPro" id="IPR052214">
    <property type="entry name" value="DAG_Lipase-Related"/>
</dbReference>
<evidence type="ECO:0000256" key="7">
    <source>
        <dbReference type="ARBA" id="ARBA00022801"/>
    </source>
</evidence>
<gene>
    <name evidence="17" type="ORF">AMAG_12277</name>
</gene>
<dbReference type="AlphaFoldDB" id="A0A0L0SXJ0"/>
<protein>
    <recommendedName>
        <fullName evidence="14">sn-1-specific diacylglycerol lipase</fullName>
        <ecNumber evidence="14">3.1.1.116</ecNumber>
    </recommendedName>
</protein>
<keyword evidence="3" id="KW-1003">Cell membrane</keyword>
<sequence length="863" mass="93913">MSNLAQAALSTICGTPTRFAALAETSRRCATRAMSTSSSKLPATSMASTARGPTALSCHDGNDSAAKDVDRTSGSGNHDVPNDISLNLPLGTTSVLDHGEAEALPSFSARSRSPAVPKNTHLVVDVVHAEPKPNGMLGLTPPTSPHHSLPPGLLRVRLRHLFLNATTHCTSPFVRITIGDTSLTTFVRDEPDDKTAAGRAWYWDDKFDFLISYHSQLFSSIQLDVMDERVFIPDLHVGRAECRISSLSSFKTKLRLPIFHHRDAPSRRPFSHGAHRHGPAQLASASSTGVDVSTDASSTVFSPKTPVPLGFIEAVVLYHPQSLDAIAYDNTVESLLSPHDVPNVGAAFLEGALRVVALSKATRHTLGSVYRLLTVFGQGVDTVSPLEWVCGMLLLQRYFLNINQPRTYDTITDRTFFSSTLHFKKYATAAYGWRGLMFFGKSKIPSDKRSMAAHLPHVAKEDILAMELTSRDVFQPCYYVVRDRRENAIVVTIRGTLSTMDAITDLVCEYSRMDDGLVHRGIKVAAEWLATTLDTPLRDWVEQFKPEKLVIVGHSLGAGTASLLTMLLADHHLPHLRDIQPTLQLKCFAFAPPPACSLNLARRYAHLIDSFVLENDVVCRLSYGSVVDLRTSLLAAIAQVENHTMEIYQLLTKKDWNDNPSVQRKFDAITRVRAALDQSNINPKLFVAGTVYHIRHVPPEDVRRGMSPVDPDPVSETDPSAANGTSSSLPSMVRAMASPLHASGPFQFATLVGPRCSTPDIAADEMGESIPMNERDTAAAPSPPAAAVDDRMRGSSVDSTSSVASAESAGSVTRVPIIERSGPERFAHLVVKAGMFVEHLPIAYENALQTWLASDADSLGVDS</sequence>
<dbReference type="EMBL" id="GG745352">
    <property type="protein sequence ID" value="KNE67206.1"/>
    <property type="molecule type" value="Genomic_DNA"/>
</dbReference>
<feature type="domain" description="C2" evidence="16">
    <location>
        <begin position="133"/>
        <end position="260"/>
    </location>
</feature>
<keyword evidence="18" id="KW-1185">Reference proteome</keyword>
<evidence type="ECO:0000256" key="1">
    <source>
        <dbReference type="ARBA" id="ARBA00001913"/>
    </source>
</evidence>
<dbReference type="Pfam" id="PF01764">
    <property type="entry name" value="Lipase_3"/>
    <property type="match status" value="1"/>
</dbReference>
<dbReference type="SUPFAM" id="SSF49562">
    <property type="entry name" value="C2 domain (Calcium/lipid-binding domain, CaLB)"/>
    <property type="match status" value="1"/>
</dbReference>
<evidence type="ECO:0000256" key="13">
    <source>
        <dbReference type="ARBA" id="ARBA00024531"/>
    </source>
</evidence>
<keyword evidence="6" id="KW-0479">Metal-binding</keyword>